<dbReference type="InterPro" id="IPR013324">
    <property type="entry name" value="RNA_pol_sigma_r3/r4-like"/>
</dbReference>
<evidence type="ECO:0000259" key="6">
    <source>
        <dbReference type="Pfam" id="PF08281"/>
    </source>
</evidence>
<keyword evidence="1" id="KW-0805">Transcription regulation</keyword>
<dbReference type="SUPFAM" id="SSF88659">
    <property type="entry name" value="Sigma3 and sigma4 domains of RNA polymerase sigma factors"/>
    <property type="match status" value="1"/>
</dbReference>
<reference evidence="7 8" key="1">
    <citation type="submission" date="2022-09" db="EMBL/GenBank/DDBJ databases">
        <title>New species of Phenylobacterium.</title>
        <authorList>
            <person name="Mieszkin S."/>
        </authorList>
    </citation>
    <scope>NUCLEOTIDE SEQUENCE [LARGE SCALE GENOMIC DNA]</scope>
    <source>
        <strain evidence="7 8">HK31-G</strain>
    </source>
</reference>
<dbReference type="InterPro" id="IPR036388">
    <property type="entry name" value="WH-like_DNA-bd_sf"/>
</dbReference>
<evidence type="ECO:0000256" key="5">
    <source>
        <dbReference type="SAM" id="MobiDB-lite"/>
    </source>
</evidence>
<dbReference type="PANTHER" id="PTHR43133:SF8">
    <property type="entry name" value="RNA POLYMERASE SIGMA FACTOR HI_1459-RELATED"/>
    <property type="match status" value="1"/>
</dbReference>
<evidence type="ECO:0000313" key="7">
    <source>
        <dbReference type="EMBL" id="MFD3263877.1"/>
    </source>
</evidence>
<keyword evidence="3" id="KW-0238">DNA-binding</keyword>
<dbReference type="PANTHER" id="PTHR43133">
    <property type="entry name" value="RNA POLYMERASE ECF-TYPE SIGMA FACTO"/>
    <property type="match status" value="1"/>
</dbReference>
<evidence type="ECO:0000256" key="3">
    <source>
        <dbReference type="ARBA" id="ARBA00023125"/>
    </source>
</evidence>
<gene>
    <name evidence="7" type="ORF">OCL97_07885</name>
</gene>
<name>A0ABW6CUJ0_9CAUL</name>
<dbReference type="InterPro" id="IPR013249">
    <property type="entry name" value="RNA_pol_sigma70_r4_t2"/>
</dbReference>
<dbReference type="NCBIfam" id="TIGR02937">
    <property type="entry name" value="sigma70-ECF"/>
    <property type="match status" value="1"/>
</dbReference>
<dbReference type="InterPro" id="IPR014284">
    <property type="entry name" value="RNA_pol_sigma-70_dom"/>
</dbReference>
<proteinExistence type="predicted"/>
<comment type="caution">
    <text evidence="7">The sequence shown here is derived from an EMBL/GenBank/DDBJ whole genome shotgun (WGS) entry which is preliminary data.</text>
</comment>
<dbReference type="InterPro" id="IPR039425">
    <property type="entry name" value="RNA_pol_sigma-70-like"/>
</dbReference>
<protein>
    <submittedName>
        <fullName evidence="7">RNA polymerase sigma factor</fullName>
    </submittedName>
</protein>
<evidence type="ECO:0000313" key="8">
    <source>
        <dbReference type="Proteomes" id="UP001598130"/>
    </source>
</evidence>
<dbReference type="Gene3D" id="1.10.10.10">
    <property type="entry name" value="Winged helix-like DNA-binding domain superfamily/Winged helix DNA-binding domain"/>
    <property type="match status" value="1"/>
</dbReference>
<dbReference type="EMBL" id="JAOTJD010000011">
    <property type="protein sequence ID" value="MFD3263877.1"/>
    <property type="molecule type" value="Genomic_DNA"/>
</dbReference>
<organism evidence="7 8">
    <name type="scientific">Phenylobacterium ferrooxidans</name>
    <dbReference type="NCBI Taxonomy" id="2982689"/>
    <lineage>
        <taxon>Bacteria</taxon>
        <taxon>Pseudomonadati</taxon>
        <taxon>Pseudomonadota</taxon>
        <taxon>Alphaproteobacteria</taxon>
        <taxon>Caulobacterales</taxon>
        <taxon>Caulobacteraceae</taxon>
        <taxon>Phenylobacterium</taxon>
    </lineage>
</organism>
<feature type="domain" description="RNA polymerase sigma factor 70 region 4 type 2" evidence="6">
    <location>
        <begin position="51"/>
        <end position="103"/>
    </location>
</feature>
<keyword evidence="4" id="KW-0804">Transcription</keyword>
<accession>A0ABW6CUJ0</accession>
<feature type="region of interest" description="Disordered" evidence="5">
    <location>
        <begin position="17"/>
        <end position="46"/>
    </location>
</feature>
<sequence>MAPNKCRDRSRRLAVRRFIRGDKDDQSSEAQAQPNPTPFGESRPIPAQRRASIQKAIDLLRAKLKEPLLLTYFDELSQQEAADLLGVTVKTIEARVYRARQRLAELIDCAAIRTPNSSGAAVRAAYS</sequence>
<keyword evidence="8" id="KW-1185">Reference proteome</keyword>
<evidence type="ECO:0000256" key="1">
    <source>
        <dbReference type="ARBA" id="ARBA00023015"/>
    </source>
</evidence>
<evidence type="ECO:0000256" key="4">
    <source>
        <dbReference type="ARBA" id="ARBA00023163"/>
    </source>
</evidence>
<keyword evidence="2" id="KW-0731">Sigma factor</keyword>
<dbReference type="Pfam" id="PF08281">
    <property type="entry name" value="Sigma70_r4_2"/>
    <property type="match status" value="1"/>
</dbReference>
<evidence type="ECO:0000256" key="2">
    <source>
        <dbReference type="ARBA" id="ARBA00023082"/>
    </source>
</evidence>
<dbReference type="Proteomes" id="UP001598130">
    <property type="component" value="Unassembled WGS sequence"/>
</dbReference>
<dbReference type="CDD" id="cd06171">
    <property type="entry name" value="Sigma70_r4"/>
    <property type="match status" value="1"/>
</dbReference>